<proteinExistence type="inferred from homology"/>
<dbReference type="Pfam" id="PF00496">
    <property type="entry name" value="SBP_bac_5"/>
    <property type="match status" value="1"/>
</dbReference>
<feature type="signal peptide" evidence="4">
    <location>
        <begin position="1"/>
        <end position="22"/>
    </location>
</feature>
<evidence type="ECO:0000313" key="6">
    <source>
        <dbReference type="EMBL" id="MFD2239136.1"/>
    </source>
</evidence>
<dbReference type="Proteomes" id="UP001597371">
    <property type="component" value="Unassembled WGS sequence"/>
</dbReference>
<comment type="subcellular location">
    <subcellularLocation>
        <location evidence="1">Periplasm</location>
    </subcellularLocation>
</comment>
<dbReference type="CDD" id="cd08511">
    <property type="entry name" value="PBP2_NikA_DppA_OppA_like_5"/>
    <property type="match status" value="1"/>
</dbReference>
<reference evidence="7" key="1">
    <citation type="journal article" date="2019" name="Int. J. Syst. Evol. Microbiol.">
        <title>The Global Catalogue of Microorganisms (GCM) 10K type strain sequencing project: providing services to taxonomists for standard genome sequencing and annotation.</title>
        <authorList>
            <consortium name="The Broad Institute Genomics Platform"/>
            <consortium name="The Broad Institute Genome Sequencing Center for Infectious Disease"/>
            <person name="Wu L."/>
            <person name="Ma J."/>
        </authorList>
    </citation>
    <scope>NUCLEOTIDE SEQUENCE [LARGE SCALE GENOMIC DNA]</scope>
    <source>
        <strain evidence="7">ZS-35-S2</strain>
    </source>
</reference>
<name>A0ABW5CS45_9HYPH</name>
<dbReference type="PANTHER" id="PTHR30290:SF38">
    <property type="entry name" value="D,D-DIPEPTIDE-BINDING PERIPLASMIC PROTEIN DDPA-RELATED"/>
    <property type="match status" value="1"/>
</dbReference>
<keyword evidence="3 4" id="KW-0732">Signal</keyword>
<dbReference type="PANTHER" id="PTHR30290">
    <property type="entry name" value="PERIPLASMIC BINDING COMPONENT OF ABC TRANSPORTER"/>
    <property type="match status" value="1"/>
</dbReference>
<protein>
    <submittedName>
        <fullName evidence="6">ABC transporter substrate-binding protein</fullName>
    </submittedName>
</protein>
<keyword evidence="7" id="KW-1185">Reference proteome</keyword>
<dbReference type="InterPro" id="IPR000914">
    <property type="entry name" value="SBP_5_dom"/>
</dbReference>
<dbReference type="Gene3D" id="3.40.190.10">
    <property type="entry name" value="Periplasmic binding protein-like II"/>
    <property type="match status" value="1"/>
</dbReference>
<accession>A0ABW5CS45</accession>
<evidence type="ECO:0000256" key="1">
    <source>
        <dbReference type="ARBA" id="ARBA00004418"/>
    </source>
</evidence>
<dbReference type="EMBL" id="JBHUIJ010000027">
    <property type="protein sequence ID" value="MFD2239136.1"/>
    <property type="molecule type" value="Genomic_DNA"/>
</dbReference>
<dbReference type="InterPro" id="IPR039424">
    <property type="entry name" value="SBP_5"/>
</dbReference>
<feature type="domain" description="Solute-binding protein family 5" evidence="5">
    <location>
        <begin position="67"/>
        <end position="420"/>
    </location>
</feature>
<dbReference type="PIRSF" id="PIRSF002741">
    <property type="entry name" value="MppA"/>
    <property type="match status" value="1"/>
</dbReference>
<evidence type="ECO:0000256" key="3">
    <source>
        <dbReference type="ARBA" id="ARBA00022729"/>
    </source>
</evidence>
<evidence type="ECO:0000256" key="2">
    <source>
        <dbReference type="ARBA" id="ARBA00005695"/>
    </source>
</evidence>
<dbReference type="Gene3D" id="3.90.76.10">
    <property type="entry name" value="Dipeptide-binding Protein, Domain 1"/>
    <property type="match status" value="1"/>
</dbReference>
<evidence type="ECO:0000259" key="5">
    <source>
        <dbReference type="Pfam" id="PF00496"/>
    </source>
</evidence>
<feature type="chain" id="PRO_5047030628" evidence="4">
    <location>
        <begin position="23"/>
        <end position="501"/>
    </location>
</feature>
<dbReference type="InterPro" id="IPR030678">
    <property type="entry name" value="Peptide/Ni-bd"/>
</dbReference>
<evidence type="ECO:0000256" key="4">
    <source>
        <dbReference type="SAM" id="SignalP"/>
    </source>
</evidence>
<comment type="similarity">
    <text evidence="2">Belongs to the bacterial solute-binding protein 5 family.</text>
</comment>
<evidence type="ECO:0000313" key="7">
    <source>
        <dbReference type="Proteomes" id="UP001597371"/>
    </source>
</evidence>
<sequence length="501" mass="55179">MSLKKTLLVAALLAGTAVPALAQSSTLRIGLAEDPDLLDPHRSRTFVGRIVYASLCDRLIDISPELEFVPALATDWEWSEDGTQLTFNLRQDALFHDGTPFNAEAVKANVERALTLPDSLVRTDISAIRSVEVVDEFTVRFQLDEPNAPLLAQISDRGGIMMSPASFEQEGSWTPVCSGPYKYETRVQNDRIVLSKFEDHYAADEYAFDQVIFLPIPDGTVRLANLQSGDLDMLERMTPSDAQTVEGDANLELVVAPTLGYQAIRINTDNGPRSENPLGQDPRVRKALQLALDKSIITQVVGNNIWEPAQQPFPPTSPYHAEEFPVTTRDVAAARALLDEAGLDRVPFELTIATSTQAGQLGELVQAMVAEAGFDVTLRPMEFASLLAEMQGGNFQATASGWSGRVDPDGNTYSHLACDGANNDSRYCNEEVDRLFTEARQVSDPAERKALYDEAQAILQEDLPIIYTYHQNSPFVLRANVEGFTPYPDNLIRLRGMTKAD</sequence>
<comment type="caution">
    <text evidence="6">The sequence shown here is derived from an EMBL/GenBank/DDBJ whole genome shotgun (WGS) entry which is preliminary data.</text>
</comment>
<gene>
    <name evidence="6" type="ORF">ACFSKQ_16930</name>
</gene>
<dbReference type="SUPFAM" id="SSF53850">
    <property type="entry name" value="Periplasmic binding protein-like II"/>
    <property type="match status" value="1"/>
</dbReference>
<organism evidence="6 7">
    <name type="scientific">Aureimonas populi</name>
    <dbReference type="NCBI Taxonomy" id="1701758"/>
    <lineage>
        <taxon>Bacteria</taxon>
        <taxon>Pseudomonadati</taxon>
        <taxon>Pseudomonadota</taxon>
        <taxon>Alphaproteobacteria</taxon>
        <taxon>Hyphomicrobiales</taxon>
        <taxon>Aurantimonadaceae</taxon>
        <taxon>Aureimonas</taxon>
    </lineage>
</organism>
<dbReference type="RefSeq" id="WP_209738734.1">
    <property type="nucleotide sequence ID" value="NZ_CP072611.1"/>
</dbReference>
<dbReference type="Gene3D" id="3.10.105.10">
    <property type="entry name" value="Dipeptide-binding Protein, Domain 3"/>
    <property type="match status" value="1"/>
</dbReference>